<sequence>MRLLLLIILSAALTGCLEVEANSARSAEEEEILTFVKVLEPSGHKLVRIIFDNSADEDSKEKEQLDDLVAMGCTYEGANPKYYCLDIPPRN</sequence>
<comment type="caution">
    <text evidence="2">The sequence shown here is derived from an EMBL/GenBank/DDBJ whole genome shotgun (WGS) entry which is preliminary data.</text>
</comment>
<dbReference type="Pfam" id="PF14085">
    <property type="entry name" value="DUF4265"/>
    <property type="match status" value="1"/>
</dbReference>
<evidence type="ECO:0000313" key="3">
    <source>
        <dbReference type="Proteomes" id="UP001569428"/>
    </source>
</evidence>
<proteinExistence type="predicted"/>
<dbReference type="EMBL" id="JBGMEK010000208">
    <property type="protein sequence ID" value="MFA0814034.1"/>
    <property type="molecule type" value="Genomic_DNA"/>
</dbReference>
<keyword evidence="1" id="KW-0732">Signal</keyword>
<gene>
    <name evidence="2" type="ORF">ACCI49_24515</name>
</gene>
<evidence type="ECO:0000256" key="1">
    <source>
        <dbReference type="SAM" id="SignalP"/>
    </source>
</evidence>
<dbReference type="Proteomes" id="UP001569428">
    <property type="component" value="Unassembled WGS sequence"/>
</dbReference>
<dbReference type="InterPro" id="IPR025361">
    <property type="entry name" value="DUF4265"/>
</dbReference>
<accession>A0ABV4P6S7</accession>
<organism evidence="2 3">
    <name type="scientific">Microbulbifer epialgicus</name>
    <dbReference type="NCBI Taxonomy" id="393907"/>
    <lineage>
        <taxon>Bacteria</taxon>
        <taxon>Pseudomonadati</taxon>
        <taxon>Pseudomonadota</taxon>
        <taxon>Gammaproteobacteria</taxon>
        <taxon>Cellvibrionales</taxon>
        <taxon>Microbulbiferaceae</taxon>
        <taxon>Microbulbifer</taxon>
    </lineage>
</organism>
<reference evidence="2 3" key="1">
    <citation type="submission" date="2024-08" db="EMBL/GenBank/DDBJ databases">
        <authorList>
            <person name="Ishaq N."/>
        </authorList>
    </citation>
    <scope>NUCLEOTIDE SEQUENCE [LARGE SCALE GENOMIC DNA]</scope>
    <source>
        <strain evidence="2 3">DSM 18651</strain>
    </source>
</reference>
<keyword evidence="3" id="KW-1185">Reference proteome</keyword>
<feature type="chain" id="PRO_5047537695" evidence="1">
    <location>
        <begin position="22"/>
        <end position="91"/>
    </location>
</feature>
<evidence type="ECO:0000313" key="2">
    <source>
        <dbReference type="EMBL" id="MFA0814034.1"/>
    </source>
</evidence>
<feature type="signal peptide" evidence="1">
    <location>
        <begin position="1"/>
        <end position="21"/>
    </location>
</feature>
<protein>
    <submittedName>
        <fullName evidence="2">DUF4265 domain-containing protein</fullName>
    </submittedName>
</protein>
<name>A0ABV4P6S7_9GAMM</name>
<dbReference type="RefSeq" id="WP_371841877.1">
    <property type="nucleotide sequence ID" value="NZ_JBGMEK010000208.1"/>
</dbReference>
<dbReference type="PROSITE" id="PS51257">
    <property type="entry name" value="PROKAR_LIPOPROTEIN"/>
    <property type="match status" value="1"/>
</dbReference>